<dbReference type="PANTHER" id="PTHR47797:SF4">
    <property type="entry name" value="DOMON DOMAIN-CONTAINING PROTEIN"/>
    <property type="match status" value="1"/>
</dbReference>
<reference evidence="5" key="1">
    <citation type="submission" date="2007-04" db="EMBL/GenBank/DDBJ databases">
        <authorList>
            <consortium name="The Broad Institute Genome Sequencing Platform"/>
            <person name="Birren B."/>
            <person name="Lander E."/>
            <person name="Galagan J."/>
            <person name="Nusbaum C."/>
            <person name="Devon K."/>
            <person name="Ma L.-J."/>
            <person name="Jaffe D."/>
            <person name="Butler J."/>
            <person name="Alvarez P."/>
            <person name="Gnerre S."/>
            <person name="Grabherr M."/>
            <person name="Kleber M."/>
            <person name="Mauceli E."/>
            <person name="Brockman W."/>
            <person name="MacCallum I.A."/>
            <person name="Young S."/>
            <person name="LaButti K."/>
            <person name="DeCaprio D."/>
            <person name="Crawford M."/>
            <person name="Koehrsen M."/>
            <person name="Engels R."/>
            <person name="Montgomery P."/>
            <person name="Pearson M."/>
            <person name="Howarth C."/>
            <person name="Larson L."/>
            <person name="White J."/>
            <person name="O'Leary S."/>
            <person name="Kodira C."/>
            <person name="Zeng Q."/>
            <person name="Yandava C."/>
            <person name="Alvarado L."/>
            <person name="Kistler C."/>
            <person name="Shim W.-B."/>
            <person name="Kang S."/>
            <person name="Woloshuk C."/>
        </authorList>
    </citation>
    <scope>NUCLEOTIDE SEQUENCE</scope>
    <source>
        <strain evidence="5">4287</strain>
    </source>
</reference>
<dbReference type="AlphaFoldDB" id="A0A0J9V599"/>
<feature type="signal peptide" evidence="3">
    <location>
        <begin position="1"/>
        <end position="22"/>
    </location>
</feature>
<feature type="region of interest" description="Disordered" evidence="1">
    <location>
        <begin position="187"/>
        <end position="210"/>
    </location>
</feature>
<organism evidence="5 6">
    <name type="scientific">Fusarium oxysporum f. sp. lycopersici (strain 4287 / CBS 123668 / FGSC 9935 / NRRL 34936)</name>
    <name type="common">Fusarium vascular wilt of tomato</name>
    <dbReference type="NCBI Taxonomy" id="426428"/>
    <lineage>
        <taxon>Eukaryota</taxon>
        <taxon>Fungi</taxon>
        <taxon>Dikarya</taxon>
        <taxon>Ascomycota</taxon>
        <taxon>Pezizomycotina</taxon>
        <taxon>Sordariomycetes</taxon>
        <taxon>Hypocreomycetidae</taxon>
        <taxon>Hypocreales</taxon>
        <taxon>Nectriaceae</taxon>
        <taxon>Fusarium</taxon>
        <taxon>Fusarium oxysporum species complex</taxon>
    </lineage>
</organism>
<dbReference type="RefSeq" id="XP_018244460.1">
    <property type="nucleotide sequence ID" value="XM_018385768.1"/>
</dbReference>
<protein>
    <recommendedName>
        <fullName evidence="4">DOMON domain-containing protein</fullName>
    </recommendedName>
</protein>
<dbReference type="CDD" id="cd08760">
    <property type="entry name" value="Cyt_b561_FRRS1_like"/>
    <property type="match status" value="1"/>
</dbReference>
<dbReference type="SUPFAM" id="SSF49344">
    <property type="entry name" value="CBD9-like"/>
    <property type="match status" value="1"/>
</dbReference>
<evidence type="ECO:0000256" key="3">
    <source>
        <dbReference type="SAM" id="SignalP"/>
    </source>
</evidence>
<name>A0A0J9V599_FUSO4</name>
<dbReference type="Proteomes" id="UP000009097">
    <property type="component" value="Unassembled WGS sequence"/>
</dbReference>
<dbReference type="InterPro" id="IPR005018">
    <property type="entry name" value="DOMON_domain"/>
</dbReference>
<reference evidence="5" key="2">
    <citation type="journal article" date="2010" name="Nature">
        <title>Comparative genomics reveals mobile pathogenicity chromosomes in Fusarium.</title>
        <authorList>
            <person name="Ma L.J."/>
            <person name="van der Does H.C."/>
            <person name="Borkovich K.A."/>
            <person name="Coleman J.J."/>
            <person name="Daboussi M.J."/>
            <person name="Di Pietro A."/>
            <person name="Dufresne M."/>
            <person name="Freitag M."/>
            <person name="Grabherr M."/>
            <person name="Henrissat B."/>
            <person name="Houterman P.M."/>
            <person name="Kang S."/>
            <person name="Shim W.B."/>
            <person name="Woloshuk C."/>
            <person name="Xie X."/>
            <person name="Xu J.R."/>
            <person name="Antoniw J."/>
            <person name="Baker S.E."/>
            <person name="Bluhm B.H."/>
            <person name="Breakspear A."/>
            <person name="Brown D.W."/>
            <person name="Butchko R.A."/>
            <person name="Chapman S."/>
            <person name="Coulson R."/>
            <person name="Coutinho P.M."/>
            <person name="Danchin E.G."/>
            <person name="Diener A."/>
            <person name="Gale L.R."/>
            <person name="Gardiner D.M."/>
            <person name="Goff S."/>
            <person name="Hammond-Kosack K.E."/>
            <person name="Hilburn K."/>
            <person name="Hua-Van A."/>
            <person name="Jonkers W."/>
            <person name="Kazan K."/>
            <person name="Kodira C.D."/>
            <person name="Koehrsen M."/>
            <person name="Kumar L."/>
            <person name="Lee Y.H."/>
            <person name="Li L."/>
            <person name="Manners J.M."/>
            <person name="Miranda-Saavedra D."/>
            <person name="Mukherjee M."/>
            <person name="Park G."/>
            <person name="Park J."/>
            <person name="Park S.Y."/>
            <person name="Proctor R.H."/>
            <person name="Regev A."/>
            <person name="Ruiz-Roldan M.C."/>
            <person name="Sain D."/>
            <person name="Sakthikumar S."/>
            <person name="Sykes S."/>
            <person name="Schwartz D.C."/>
            <person name="Turgeon B.G."/>
            <person name="Wapinski I."/>
            <person name="Yoder O."/>
            <person name="Young S."/>
            <person name="Zeng Q."/>
            <person name="Zhou S."/>
            <person name="Galagan J."/>
            <person name="Cuomo C.A."/>
            <person name="Kistler H.C."/>
            <person name="Rep M."/>
        </authorList>
    </citation>
    <scope>NUCLEOTIDE SEQUENCE [LARGE SCALE GENOMIC DNA]</scope>
    <source>
        <strain evidence="5">4287</strain>
    </source>
</reference>
<dbReference type="GeneID" id="28948882"/>
<accession>A0A0J9V599</accession>
<evidence type="ECO:0000259" key="4">
    <source>
        <dbReference type="PROSITE" id="PS50836"/>
    </source>
</evidence>
<evidence type="ECO:0000256" key="2">
    <source>
        <dbReference type="SAM" id="Phobius"/>
    </source>
</evidence>
<dbReference type="OrthoDB" id="19261at2759"/>
<feature type="chain" id="PRO_5005324592" description="DOMON domain-containing protein" evidence="3">
    <location>
        <begin position="23"/>
        <end position="391"/>
    </location>
</feature>
<feature type="transmembrane region" description="Helical" evidence="2">
    <location>
        <begin position="248"/>
        <end position="269"/>
    </location>
</feature>
<dbReference type="InterPro" id="IPR015920">
    <property type="entry name" value="Cellobiose_DH-like_cyt"/>
</dbReference>
<dbReference type="PROSITE" id="PS50836">
    <property type="entry name" value="DOMON"/>
    <property type="match status" value="1"/>
</dbReference>
<dbReference type="SMART" id="SM00664">
    <property type="entry name" value="DoH"/>
    <property type="match status" value="1"/>
</dbReference>
<dbReference type="Gene3D" id="2.60.40.1210">
    <property type="entry name" value="Cellobiose dehydrogenase, cytochrome domain"/>
    <property type="match status" value="1"/>
</dbReference>
<feature type="transmembrane region" description="Helical" evidence="2">
    <location>
        <begin position="221"/>
        <end position="241"/>
    </location>
</feature>
<sequence length="391" mass="41850">MKLTPTKAIVGALALIAGKTSASPVSYCDGDSSKICYSWGVPSSTATSSSDTLFLRLEAPTDYQWIALGTGDRMSGSTMFVVYQDGSGNVTLSTRKGHGHNMPEYSRMSSVKLLEGSGVSNKTMVANIECGDLGTLDLKGSSDWISAWRTGSALDTTDVSAVFDEHDGTDGFSVDLSKAFITSNSNPFTNKSNTQPSSGSSNDAVAGGGGGEDHTGTIHGVIMSVVFLLGFPIGSLLMPLLGKWLVHASWQIIMFIGMWVGFGVGKIAADRGGDWFTEPHVQLGTIVCILMIIQPILGWWHHQNYLRYERRTAISHAHLWYGRALMIIGILNAGIGLQLSGASTGLIIAYAVVSVIVFAMYTAGSVRKMIRMRRKESRLMSDVSSSALELT</sequence>
<keyword evidence="2" id="KW-0812">Transmembrane</keyword>
<feature type="transmembrane region" description="Helical" evidence="2">
    <location>
        <begin position="320"/>
        <end position="341"/>
    </location>
</feature>
<dbReference type="KEGG" id="fox:FOXG_07134"/>
<feature type="domain" description="DOMON" evidence="4">
    <location>
        <begin position="33"/>
        <end position="151"/>
    </location>
</feature>
<keyword evidence="3" id="KW-0732">Signal</keyword>
<feature type="transmembrane region" description="Helical" evidence="2">
    <location>
        <begin position="347"/>
        <end position="366"/>
    </location>
</feature>
<gene>
    <name evidence="5" type="ORF">FOXG_07134</name>
</gene>
<dbReference type="EMBL" id="DS231704">
    <property type="protein sequence ID" value="KNB06415.1"/>
    <property type="molecule type" value="Genomic_DNA"/>
</dbReference>
<evidence type="ECO:0000256" key="1">
    <source>
        <dbReference type="SAM" id="MobiDB-lite"/>
    </source>
</evidence>
<proteinExistence type="predicted"/>
<evidence type="ECO:0000313" key="6">
    <source>
        <dbReference type="Proteomes" id="UP000009097"/>
    </source>
</evidence>
<dbReference type="VEuPathDB" id="FungiDB:FOXG_07134"/>
<dbReference type="CDD" id="cd09630">
    <property type="entry name" value="CDH_like_cytochrome"/>
    <property type="match status" value="1"/>
</dbReference>
<evidence type="ECO:0000313" key="5">
    <source>
        <dbReference type="EMBL" id="KNB06415.1"/>
    </source>
</evidence>
<feature type="compositionally biased region" description="Polar residues" evidence="1">
    <location>
        <begin position="187"/>
        <end position="196"/>
    </location>
</feature>
<dbReference type="Pfam" id="PF16010">
    <property type="entry name" value="CDH-cyt"/>
    <property type="match status" value="1"/>
</dbReference>
<dbReference type="PANTHER" id="PTHR47797">
    <property type="entry name" value="DEHYDROGENASE, PUTATIVE (AFU_ORTHOLOGUE AFUA_8G05805)-RELATED"/>
    <property type="match status" value="1"/>
</dbReference>
<keyword evidence="2" id="KW-1133">Transmembrane helix</keyword>
<keyword evidence="2" id="KW-0472">Membrane</keyword>
<feature type="transmembrane region" description="Helical" evidence="2">
    <location>
        <begin position="281"/>
        <end position="300"/>
    </location>
</feature>